<proteinExistence type="inferred from homology"/>
<dbReference type="HOGENOM" id="CLU_115403_7_0_9"/>
<keyword evidence="5" id="KW-1185">Reference proteome</keyword>
<reference evidence="4 5" key="2">
    <citation type="submission" date="2009-02" db="EMBL/GenBank/DDBJ databases">
        <title>Draft genome sequence of Blautia hydrogenotrophica DSM 10507 (Ruminococcus hydrogenotrophicus DSM 10507).</title>
        <authorList>
            <person name="Sudarsanam P."/>
            <person name="Ley R."/>
            <person name="Guruge J."/>
            <person name="Turnbaugh P.J."/>
            <person name="Mahowald M."/>
            <person name="Liep D."/>
            <person name="Gordon J."/>
        </authorList>
    </citation>
    <scope>NUCLEOTIDE SEQUENCE [LARGE SCALE GENOMIC DNA]</scope>
    <source>
        <strain evidence="5">DSM 10507 / JCM 14656 / S5a33</strain>
    </source>
</reference>
<reference evidence="4 5" key="1">
    <citation type="submission" date="2009-01" db="EMBL/GenBank/DDBJ databases">
        <authorList>
            <person name="Fulton L."/>
            <person name="Clifton S."/>
            <person name="Fulton B."/>
            <person name="Xu J."/>
            <person name="Minx P."/>
            <person name="Pepin K.H."/>
            <person name="Johnson M."/>
            <person name="Bhonagiri V."/>
            <person name="Nash W.E."/>
            <person name="Mardis E.R."/>
            <person name="Wilson R.K."/>
        </authorList>
    </citation>
    <scope>NUCLEOTIDE SEQUENCE [LARGE SCALE GENOMIC DNA]</scope>
    <source>
        <strain evidence="5">DSM 10507 / JCM 14656 / S5a33</strain>
    </source>
</reference>
<dbReference type="GeneID" id="86822682"/>
<feature type="domain" description="STAS" evidence="3">
    <location>
        <begin position="1"/>
        <end position="106"/>
    </location>
</feature>
<dbReference type="Proteomes" id="UP000003100">
    <property type="component" value="Unassembled WGS sequence"/>
</dbReference>
<comment type="similarity">
    <text evidence="1 2">Belongs to the anti-sigma-factor antagonist family.</text>
</comment>
<dbReference type="InterPro" id="IPR002645">
    <property type="entry name" value="STAS_dom"/>
</dbReference>
<accession>C0CPF0</accession>
<dbReference type="CDD" id="cd07043">
    <property type="entry name" value="STAS_anti-anti-sigma_factors"/>
    <property type="match status" value="1"/>
</dbReference>
<dbReference type="GO" id="GO:0043856">
    <property type="term" value="F:anti-sigma factor antagonist activity"/>
    <property type="evidence" value="ECO:0007669"/>
    <property type="project" value="InterPro"/>
</dbReference>
<dbReference type="PROSITE" id="PS50801">
    <property type="entry name" value="STAS"/>
    <property type="match status" value="1"/>
</dbReference>
<organism evidence="4 5">
    <name type="scientific">Blautia hydrogenotrophica (strain DSM 10507 / JCM 14656 / S5a33)</name>
    <name type="common">Ruminococcus hydrogenotrophicus</name>
    <dbReference type="NCBI Taxonomy" id="476272"/>
    <lineage>
        <taxon>Bacteria</taxon>
        <taxon>Bacillati</taxon>
        <taxon>Bacillota</taxon>
        <taxon>Clostridia</taxon>
        <taxon>Lachnospirales</taxon>
        <taxon>Lachnospiraceae</taxon>
        <taxon>Blautia</taxon>
    </lineage>
</organism>
<evidence type="ECO:0000259" key="3">
    <source>
        <dbReference type="PROSITE" id="PS50801"/>
    </source>
</evidence>
<gene>
    <name evidence="4" type="ORF">RUMHYD_02751</name>
</gene>
<dbReference type="SUPFAM" id="SSF52091">
    <property type="entry name" value="SpoIIaa-like"/>
    <property type="match status" value="1"/>
</dbReference>
<name>C0CPF0_BLAHS</name>
<dbReference type="NCBIfam" id="TIGR00377">
    <property type="entry name" value="ant_ant_sig"/>
    <property type="match status" value="1"/>
</dbReference>
<dbReference type="RefSeq" id="WP_005950365.1">
    <property type="nucleotide sequence ID" value="NZ_CP136423.1"/>
</dbReference>
<dbReference type="Pfam" id="PF01740">
    <property type="entry name" value="STAS"/>
    <property type="match status" value="1"/>
</dbReference>
<evidence type="ECO:0000256" key="1">
    <source>
        <dbReference type="ARBA" id="ARBA00009013"/>
    </source>
</evidence>
<dbReference type="PANTHER" id="PTHR33495">
    <property type="entry name" value="ANTI-SIGMA FACTOR ANTAGONIST TM_1081-RELATED-RELATED"/>
    <property type="match status" value="1"/>
</dbReference>
<dbReference type="Gene3D" id="3.30.750.24">
    <property type="entry name" value="STAS domain"/>
    <property type="match status" value="1"/>
</dbReference>
<evidence type="ECO:0000313" key="4">
    <source>
        <dbReference type="EMBL" id="EEG48347.1"/>
    </source>
</evidence>
<dbReference type="InterPro" id="IPR003658">
    <property type="entry name" value="Anti-sigma_ant"/>
</dbReference>
<dbReference type="AlphaFoldDB" id="C0CPF0"/>
<sequence length="106" mass="12189">MDQMFQIGDSILTVSLPVELDHPNSQAISQQIDEILQEQYIRGIVFDFGNTTFMDSSGIGMIMGRYKALGMRQDSIRAIRVNRRIYKILNLSGIYKVMKICRQVEE</sequence>
<dbReference type="InterPro" id="IPR036513">
    <property type="entry name" value="STAS_dom_sf"/>
</dbReference>
<evidence type="ECO:0000313" key="5">
    <source>
        <dbReference type="Proteomes" id="UP000003100"/>
    </source>
</evidence>
<dbReference type="PANTHER" id="PTHR33495:SF2">
    <property type="entry name" value="ANTI-SIGMA FACTOR ANTAGONIST TM_1081-RELATED"/>
    <property type="match status" value="1"/>
</dbReference>
<dbReference type="PATRIC" id="fig|476272.21.peg.881"/>
<protein>
    <recommendedName>
        <fullName evidence="2">Anti-sigma factor antagonist</fullName>
    </recommendedName>
</protein>
<dbReference type="eggNOG" id="COG1366">
    <property type="taxonomic scope" value="Bacteria"/>
</dbReference>
<dbReference type="EMBL" id="ACBZ01000152">
    <property type="protein sequence ID" value="EEG48347.1"/>
    <property type="molecule type" value="Genomic_DNA"/>
</dbReference>
<evidence type="ECO:0000256" key="2">
    <source>
        <dbReference type="RuleBase" id="RU003749"/>
    </source>
</evidence>